<feature type="signal peptide" evidence="11">
    <location>
        <begin position="1"/>
        <end position="18"/>
    </location>
</feature>
<dbReference type="AlphaFoldDB" id="A0A0R0CVG7"/>
<feature type="active site" description="Charge relay system" evidence="9">
    <location>
        <position position="230"/>
    </location>
</feature>
<keyword evidence="4 9" id="KW-0645">Protease</keyword>
<accession>A0A0R0CVG7</accession>
<reference evidence="14 15" key="1">
    <citation type="submission" date="2015-05" db="EMBL/GenBank/DDBJ databases">
        <title>Genome sequencing and analysis of members of genus Stenotrophomonas.</title>
        <authorList>
            <person name="Patil P.P."/>
            <person name="Midha S."/>
            <person name="Patil P.B."/>
        </authorList>
    </citation>
    <scope>NUCLEOTIDE SEQUENCE [LARGE SCALE GENOMIC DNA]</scope>
    <source>
        <strain evidence="14 15">DSM 21858</strain>
    </source>
</reference>
<sequence length="584" mass="60516">MATAIATGIAFVATGAMAAEPLKVMPLQHSQQADSYNKFIVKYRDGKATPLATVQRSLRTAAANSGLRADLNGKTAIQLDRVRTMGTGAQVIHSSRKLDKVEADALLRQLQQDPNVLYAEISRVKTIAAVPNDTYYDEYQWHYDDPAGGINAPAAWDHSTGEGVVVAVLDTGITPHSDLDANMLPGYDFITEPVTSRDGDGRDDNPLDEGDWVAANECPYPNRARNSSWHGTHVTGTVAAVTNNAKGMAGVAYNAKVVPIRVLGRCGGDTDDIADAVIWAAGGEIDGIPVNPNPAEVINLSLGGPGACSESEKEAFAYARSQGATVVIAAGNDELDVSDFSPANCPGVITVAASRKNGGAAFYTNYGDGIDIAAPGGEGNDDGVPNGFVWSTGNAGTTVPTEEAYFGGAGTSQAAPHVAGVVAMMQSVAETPLTPDEVLATLQATLREFPVAIDSSRPIGPGLVDAAAAVNAVLNGDGGGEGGDGTPLQNNVAVPDQQGGTLNFKIEVPAGAKDLLLITYGGSGNVSLYVNRNAPATADDHDQRSARPGNNEAVRIRAPLPGTYYLSLVGADSFRGVSVRASYK</sequence>
<evidence type="ECO:0000256" key="8">
    <source>
        <dbReference type="ARBA" id="ARBA00023145"/>
    </source>
</evidence>
<dbReference type="Pfam" id="PF00082">
    <property type="entry name" value="Peptidase_S8"/>
    <property type="match status" value="1"/>
</dbReference>
<evidence type="ECO:0000256" key="3">
    <source>
        <dbReference type="ARBA" id="ARBA00022525"/>
    </source>
</evidence>
<dbReference type="PANTHER" id="PTHR43806:SF11">
    <property type="entry name" value="CEREVISIN-RELATED"/>
    <property type="match status" value="1"/>
</dbReference>
<evidence type="ECO:0000259" key="13">
    <source>
        <dbReference type="Pfam" id="PF04151"/>
    </source>
</evidence>
<dbReference type="PRINTS" id="PR00723">
    <property type="entry name" value="SUBTILISIN"/>
</dbReference>
<dbReference type="PROSITE" id="PS00137">
    <property type="entry name" value="SUBTILASE_HIS"/>
    <property type="match status" value="1"/>
</dbReference>
<dbReference type="GO" id="GO:0004252">
    <property type="term" value="F:serine-type endopeptidase activity"/>
    <property type="evidence" value="ECO:0007669"/>
    <property type="project" value="UniProtKB-UniRule"/>
</dbReference>
<comment type="similarity">
    <text evidence="2 9 10">Belongs to the peptidase S8 family.</text>
</comment>
<dbReference type="CDD" id="cd07496">
    <property type="entry name" value="Peptidases_S8_13"/>
    <property type="match status" value="1"/>
</dbReference>
<dbReference type="InterPro" id="IPR036852">
    <property type="entry name" value="Peptidase_S8/S53_dom_sf"/>
</dbReference>
<dbReference type="InterPro" id="IPR015500">
    <property type="entry name" value="Peptidase_S8_subtilisin-rel"/>
</dbReference>
<dbReference type="PROSITE" id="PS51892">
    <property type="entry name" value="SUBTILASE"/>
    <property type="match status" value="1"/>
</dbReference>
<keyword evidence="8" id="KW-0865">Zymogen</keyword>
<dbReference type="RefSeq" id="WP_057658375.1">
    <property type="nucleotide sequence ID" value="NZ_LDJL01000009.1"/>
</dbReference>
<dbReference type="InterPro" id="IPR007280">
    <property type="entry name" value="Peptidase_C_arc/bac"/>
</dbReference>
<evidence type="ECO:0000256" key="9">
    <source>
        <dbReference type="PROSITE-ProRule" id="PRU01240"/>
    </source>
</evidence>
<dbReference type="Proteomes" id="UP000052052">
    <property type="component" value="Unassembled WGS sequence"/>
</dbReference>
<feature type="active site" description="Charge relay system" evidence="9">
    <location>
        <position position="412"/>
    </location>
</feature>
<evidence type="ECO:0000256" key="4">
    <source>
        <dbReference type="ARBA" id="ARBA00022670"/>
    </source>
</evidence>
<evidence type="ECO:0000256" key="7">
    <source>
        <dbReference type="ARBA" id="ARBA00022825"/>
    </source>
</evidence>
<feature type="chain" id="PRO_5006394710" description="Protease" evidence="11">
    <location>
        <begin position="19"/>
        <end position="584"/>
    </location>
</feature>
<dbReference type="InterPro" id="IPR050131">
    <property type="entry name" value="Peptidase_S8_subtilisin-like"/>
</dbReference>
<evidence type="ECO:0000313" key="15">
    <source>
        <dbReference type="Proteomes" id="UP000052052"/>
    </source>
</evidence>
<dbReference type="PANTHER" id="PTHR43806">
    <property type="entry name" value="PEPTIDASE S8"/>
    <property type="match status" value="1"/>
</dbReference>
<feature type="active site" description="Charge relay system" evidence="9">
    <location>
        <position position="170"/>
    </location>
</feature>
<dbReference type="STRING" id="344882.ABB29_09290"/>
<evidence type="ECO:0008006" key="16">
    <source>
        <dbReference type="Google" id="ProtNLM"/>
    </source>
</evidence>
<dbReference type="PROSITE" id="PS00136">
    <property type="entry name" value="SUBTILASE_ASP"/>
    <property type="match status" value="1"/>
</dbReference>
<keyword evidence="5 11" id="KW-0732">Signal</keyword>
<dbReference type="InterPro" id="IPR000209">
    <property type="entry name" value="Peptidase_S8/S53_dom"/>
</dbReference>
<evidence type="ECO:0000259" key="12">
    <source>
        <dbReference type="Pfam" id="PF00082"/>
    </source>
</evidence>
<dbReference type="SUPFAM" id="SSF52743">
    <property type="entry name" value="Subtilisin-like"/>
    <property type="match status" value="1"/>
</dbReference>
<keyword evidence="15" id="KW-1185">Reference proteome</keyword>
<keyword evidence="6 9" id="KW-0378">Hydrolase</keyword>
<dbReference type="InterPro" id="IPR034176">
    <property type="entry name" value="Peptidases_S8_13"/>
</dbReference>
<dbReference type="InterPro" id="IPR023827">
    <property type="entry name" value="Peptidase_S8_Asp-AS"/>
</dbReference>
<evidence type="ECO:0000256" key="11">
    <source>
        <dbReference type="SAM" id="SignalP"/>
    </source>
</evidence>
<evidence type="ECO:0000256" key="2">
    <source>
        <dbReference type="ARBA" id="ARBA00011073"/>
    </source>
</evidence>
<dbReference type="PATRIC" id="fig|344882.3.peg.3216"/>
<organism evidence="14 15">
    <name type="scientific">Pseudoxanthomonas dokdonensis</name>
    <dbReference type="NCBI Taxonomy" id="344882"/>
    <lineage>
        <taxon>Bacteria</taxon>
        <taxon>Pseudomonadati</taxon>
        <taxon>Pseudomonadota</taxon>
        <taxon>Gammaproteobacteria</taxon>
        <taxon>Lysobacterales</taxon>
        <taxon>Lysobacteraceae</taxon>
        <taxon>Pseudoxanthomonas</taxon>
    </lineage>
</organism>
<feature type="domain" description="Peptidase S8/S53" evidence="12">
    <location>
        <begin position="161"/>
        <end position="446"/>
    </location>
</feature>
<comment type="caution">
    <text evidence="14">The sequence shown here is derived from an EMBL/GenBank/DDBJ whole genome shotgun (WGS) entry which is preliminary data.</text>
</comment>
<evidence type="ECO:0000256" key="1">
    <source>
        <dbReference type="ARBA" id="ARBA00004613"/>
    </source>
</evidence>
<evidence type="ECO:0000256" key="6">
    <source>
        <dbReference type="ARBA" id="ARBA00022801"/>
    </source>
</evidence>
<dbReference type="InterPro" id="IPR023828">
    <property type="entry name" value="Peptidase_S8_Ser-AS"/>
</dbReference>
<dbReference type="Gene3D" id="3.40.50.200">
    <property type="entry name" value="Peptidase S8/S53 domain"/>
    <property type="match status" value="1"/>
</dbReference>
<protein>
    <recommendedName>
        <fullName evidence="16">Protease</fullName>
    </recommendedName>
</protein>
<dbReference type="EMBL" id="LDJL01000009">
    <property type="protein sequence ID" value="KRG69652.1"/>
    <property type="molecule type" value="Genomic_DNA"/>
</dbReference>
<dbReference type="Pfam" id="PF04151">
    <property type="entry name" value="PPC"/>
    <property type="match status" value="1"/>
</dbReference>
<evidence type="ECO:0000256" key="10">
    <source>
        <dbReference type="RuleBase" id="RU003355"/>
    </source>
</evidence>
<evidence type="ECO:0000313" key="14">
    <source>
        <dbReference type="EMBL" id="KRG69652.1"/>
    </source>
</evidence>
<dbReference type="FunFam" id="3.40.50.200:FF:000022">
    <property type="entry name" value="Extracellular protease"/>
    <property type="match status" value="1"/>
</dbReference>
<proteinExistence type="inferred from homology"/>
<keyword evidence="7 9" id="KW-0720">Serine protease</keyword>
<comment type="subcellular location">
    <subcellularLocation>
        <location evidence="1">Secreted</location>
    </subcellularLocation>
</comment>
<dbReference type="Gene3D" id="2.60.120.380">
    <property type="match status" value="1"/>
</dbReference>
<dbReference type="GO" id="GO:0005576">
    <property type="term" value="C:extracellular region"/>
    <property type="evidence" value="ECO:0007669"/>
    <property type="project" value="UniProtKB-SubCell"/>
</dbReference>
<dbReference type="InterPro" id="IPR022398">
    <property type="entry name" value="Peptidase_S8_His-AS"/>
</dbReference>
<dbReference type="PROSITE" id="PS00138">
    <property type="entry name" value="SUBTILASE_SER"/>
    <property type="match status" value="1"/>
</dbReference>
<dbReference type="GO" id="GO:0006508">
    <property type="term" value="P:proteolysis"/>
    <property type="evidence" value="ECO:0007669"/>
    <property type="project" value="UniProtKB-KW"/>
</dbReference>
<gene>
    <name evidence="14" type="ORF">ABB29_09290</name>
</gene>
<name>A0A0R0CVG7_9GAMM</name>
<keyword evidence="3" id="KW-0964">Secreted</keyword>
<evidence type="ECO:0000256" key="5">
    <source>
        <dbReference type="ARBA" id="ARBA00022729"/>
    </source>
</evidence>
<feature type="domain" description="Peptidase C-terminal archaeal/bacterial" evidence="13">
    <location>
        <begin position="504"/>
        <end position="568"/>
    </location>
</feature>